<dbReference type="GO" id="GO:0032040">
    <property type="term" value="C:small-subunit processome"/>
    <property type="evidence" value="ECO:0007669"/>
    <property type="project" value="TreeGrafter"/>
</dbReference>
<dbReference type="PANTHER" id="PTHR12455:SF0">
    <property type="entry name" value="NUCLEOLAR COMPLEX PROTEIN 4 HOMOLOG"/>
    <property type="match status" value="1"/>
</dbReference>
<dbReference type="Proteomes" id="UP000011087">
    <property type="component" value="Unassembled WGS sequence"/>
</dbReference>
<organism evidence="3">
    <name type="scientific">Guillardia theta (strain CCMP2712)</name>
    <name type="common">Cryptophyte</name>
    <dbReference type="NCBI Taxonomy" id="905079"/>
    <lineage>
        <taxon>Eukaryota</taxon>
        <taxon>Cryptophyceae</taxon>
        <taxon>Pyrenomonadales</taxon>
        <taxon>Geminigeraceae</taxon>
        <taxon>Guillardia</taxon>
    </lineage>
</organism>
<evidence type="ECO:0000256" key="1">
    <source>
        <dbReference type="ARBA" id="ARBA00007797"/>
    </source>
</evidence>
<dbReference type="OMA" id="HNLGNDP"/>
<dbReference type="InterPro" id="IPR027193">
    <property type="entry name" value="Noc4"/>
</dbReference>
<evidence type="ECO:0000313" key="5">
    <source>
        <dbReference type="Proteomes" id="UP000011087"/>
    </source>
</evidence>
<evidence type="ECO:0000313" key="3">
    <source>
        <dbReference type="EMBL" id="EKX37060.1"/>
    </source>
</evidence>
<feature type="non-terminal residue" evidence="3">
    <location>
        <position position="1"/>
    </location>
</feature>
<sequence length="196" mass="22666">WLSFMRCHLPDSTFKKILARLHLHILPHLHQPLLLADVLTECYSRGGIISVLALHGIFHLIQNNNLEYPEFYIKLYALLEPSIFYVKYRNLETLLRLTEDCLKTPLLPAYVIAAFVKRLARLACWSPTTGASIALPMIYNLLRKHQTCLFLVQSEEENSPPSPHNFTNDPYDVHEPDPSKCKAMQSSLWELQVIER</sequence>
<dbReference type="PANTHER" id="PTHR12455">
    <property type="entry name" value="NUCLEOLAR COMPLEX PROTEIN 4"/>
    <property type="match status" value="1"/>
</dbReference>
<dbReference type="RefSeq" id="XP_005824040.1">
    <property type="nucleotide sequence ID" value="XM_005823983.1"/>
</dbReference>
<dbReference type="Pfam" id="PF03914">
    <property type="entry name" value="CBF"/>
    <property type="match status" value="1"/>
</dbReference>
<dbReference type="EMBL" id="JH993064">
    <property type="protein sequence ID" value="EKX37060.1"/>
    <property type="molecule type" value="Genomic_DNA"/>
</dbReference>
<dbReference type="STRING" id="905079.L1IMM3"/>
<evidence type="ECO:0000313" key="4">
    <source>
        <dbReference type="EnsemblProtists" id="EKX37060"/>
    </source>
</evidence>
<reference evidence="5" key="2">
    <citation type="submission" date="2012-11" db="EMBL/GenBank/DDBJ databases">
        <authorList>
            <person name="Kuo A."/>
            <person name="Curtis B.A."/>
            <person name="Tanifuji G."/>
            <person name="Burki F."/>
            <person name="Gruber A."/>
            <person name="Irimia M."/>
            <person name="Maruyama S."/>
            <person name="Arias M.C."/>
            <person name="Ball S.G."/>
            <person name="Gile G.H."/>
            <person name="Hirakawa Y."/>
            <person name="Hopkins J.F."/>
            <person name="Rensing S.A."/>
            <person name="Schmutz J."/>
            <person name="Symeonidi A."/>
            <person name="Elias M."/>
            <person name="Eveleigh R.J."/>
            <person name="Herman E.K."/>
            <person name="Klute M.J."/>
            <person name="Nakayama T."/>
            <person name="Obornik M."/>
            <person name="Reyes-Prieto A."/>
            <person name="Armbrust E.V."/>
            <person name="Aves S.J."/>
            <person name="Beiko R.G."/>
            <person name="Coutinho P."/>
            <person name="Dacks J.B."/>
            <person name="Durnford D.G."/>
            <person name="Fast N.M."/>
            <person name="Green B.R."/>
            <person name="Grisdale C."/>
            <person name="Hempe F."/>
            <person name="Henrissat B."/>
            <person name="Hoppner M.P."/>
            <person name="Ishida K.-I."/>
            <person name="Kim E."/>
            <person name="Koreny L."/>
            <person name="Kroth P.G."/>
            <person name="Liu Y."/>
            <person name="Malik S.-B."/>
            <person name="Maier U.G."/>
            <person name="McRose D."/>
            <person name="Mock T."/>
            <person name="Neilson J.A."/>
            <person name="Onodera N.T."/>
            <person name="Poole A.M."/>
            <person name="Pritham E.J."/>
            <person name="Richards T.A."/>
            <person name="Rocap G."/>
            <person name="Roy S.W."/>
            <person name="Sarai C."/>
            <person name="Schaack S."/>
            <person name="Shirato S."/>
            <person name="Slamovits C.H."/>
            <person name="Spencer D.F."/>
            <person name="Suzuki S."/>
            <person name="Worden A.Z."/>
            <person name="Zauner S."/>
            <person name="Barry K."/>
            <person name="Bell C."/>
            <person name="Bharti A.K."/>
            <person name="Crow J.A."/>
            <person name="Grimwood J."/>
            <person name="Kramer R."/>
            <person name="Lindquist E."/>
            <person name="Lucas S."/>
            <person name="Salamov A."/>
            <person name="McFadden G.I."/>
            <person name="Lane C.E."/>
            <person name="Keeling P.J."/>
            <person name="Gray M.W."/>
            <person name="Grigoriev I.V."/>
            <person name="Archibald J.M."/>
        </authorList>
    </citation>
    <scope>NUCLEOTIDE SEQUENCE</scope>
    <source>
        <strain evidence="5">CCMP2712</strain>
    </source>
</reference>
<dbReference type="GeneID" id="17293822"/>
<protein>
    <recommendedName>
        <fullName evidence="2">CCAAT-binding factor domain-containing protein</fullName>
    </recommendedName>
</protein>
<dbReference type="InterPro" id="IPR005612">
    <property type="entry name" value="CCAAT-binding_factor"/>
</dbReference>
<dbReference type="GO" id="GO:0030692">
    <property type="term" value="C:Noc4p-Nop14p complex"/>
    <property type="evidence" value="ECO:0007669"/>
    <property type="project" value="TreeGrafter"/>
</dbReference>
<reference evidence="4" key="3">
    <citation type="submission" date="2015-06" db="UniProtKB">
        <authorList>
            <consortium name="EnsemblProtists"/>
        </authorList>
    </citation>
    <scope>IDENTIFICATION</scope>
</reference>
<dbReference type="HOGENOM" id="CLU_015945_0_0_1"/>
<name>L1IMM3_GUITC</name>
<feature type="domain" description="CCAAT-binding factor" evidence="2">
    <location>
        <begin position="50"/>
        <end position="194"/>
    </location>
</feature>
<evidence type="ECO:0000259" key="2">
    <source>
        <dbReference type="Pfam" id="PF03914"/>
    </source>
</evidence>
<keyword evidence="5" id="KW-1185">Reference proteome</keyword>
<dbReference type="EnsemblProtists" id="EKX37060">
    <property type="protein sequence ID" value="EKX37060"/>
    <property type="gene ID" value="GUITHDRAFT_60343"/>
</dbReference>
<dbReference type="GO" id="GO:0042254">
    <property type="term" value="P:ribosome biogenesis"/>
    <property type="evidence" value="ECO:0007669"/>
    <property type="project" value="InterPro"/>
</dbReference>
<feature type="non-terminal residue" evidence="3">
    <location>
        <position position="196"/>
    </location>
</feature>
<reference evidence="3 5" key="1">
    <citation type="journal article" date="2012" name="Nature">
        <title>Algal genomes reveal evolutionary mosaicism and the fate of nucleomorphs.</title>
        <authorList>
            <consortium name="DOE Joint Genome Institute"/>
            <person name="Curtis B.A."/>
            <person name="Tanifuji G."/>
            <person name="Burki F."/>
            <person name="Gruber A."/>
            <person name="Irimia M."/>
            <person name="Maruyama S."/>
            <person name="Arias M.C."/>
            <person name="Ball S.G."/>
            <person name="Gile G.H."/>
            <person name="Hirakawa Y."/>
            <person name="Hopkins J.F."/>
            <person name="Kuo A."/>
            <person name="Rensing S.A."/>
            <person name="Schmutz J."/>
            <person name="Symeonidi A."/>
            <person name="Elias M."/>
            <person name="Eveleigh R.J."/>
            <person name="Herman E.K."/>
            <person name="Klute M.J."/>
            <person name="Nakayama T."/>
            <person name="Obornik M."/>
            <person name="Reyes-Prieto A."/>
            <person name="Armbrust E.V."/>
            <person name="Aves S.J."/>
            <person name="Beiko R.G."/>
            <person name="Coutinho P."/>
            <person name="Dacks J.B."/>
            <person name="Durnford D.G."/>
            <person name="Fast N.M."/>
            <person name="Green B.R."/>
            <person name="Grisdale C.J."/>
            <person name="Hempel F."/>
            <person name="Henrissat B."/>
            <person name="Hoppner M.P."/>
            <person name="Ishida K."/>
            <person name="Kim E."/>
            <person name="Koreny L."/>
            <person name="Kroth P.G."/>
            <person name="Liu Y."/>
            <person name="Malik S.B."/>
            <person name="Maier U.G."/>
            <person name="McRose D."/>
            <person name="Mock T."/>
            <person name="Neilson J.A."/>
            <person name="Onodera N.T."/>
            <person name="Poole A.M."/>
            <person name="Pritham E.J."/>
            <person name="Richards T.A."/>
            <person name="Rocap G."/>
            <person name="Roy S.W."/>
            <person name="Sarai C."/>
            <person name="Schaack S."/>
            <person name="Shirato S."/>
            <person name="Slamovits C.H."/>
            <person name="Spencer D.F."/>
            <person name="Suzuki S."/>
            <person name="Worden A.Z."/>
            <person name="Zauner S."/>
            <person name="Barry K."/>
            <person name="Bell C."/>
            <person name="Bharti A.K."/>
            <person name="Crow J.A."/>
            <person name="Grimwood J."/>
            <person name="Kramer R."/>
            <person name="Lindquist E."/>
            <person name="Lucas S."/>
            <person name="Salamov A."/>
            <person name="McFadden G.I."/>
            <person name="Lane C.E."/>
            <person name="Keeling P.J."/>
            <person name="Gray M.W."/>
            <person name="Grigoriev I.V."/>
            <person name="Archibald J.M."/>
        </authorList>
    </citation>
    <scope>NUCLEOTIDE SEQUENCE</scope>
    <source>
        <strain evidence="3 5">CCMP2712</strain>
    </source>
</reference>
<proteinExistence type="inferred from homology"/>
<dbReference type="PaxDb" id="55529-EKX37060"/>
<accession>L1IMM3</accession>
<comment type="similarity">
    <text evidence="1">Belongs to the CBF/MAK21 family.</text>
</comment>
<dbReference type="eggNOG" id="KOG2154">
    <property type="taxonomic scope" value="Eukaryota"/>
</dbReference>
<dbReference type="OrthoDB" id="10263185at2759"/>
<dbReference type="KEGG" id="gtt:GUITHDRAFT_60343"/>
<dbReference type="AlphaFoldDB" id="L1IMM3"/>
<gene>
    <name evidence="3" type="ORF">GUITHDRAFT_60343</name>
</gene>